<evidence type="ECO:0000256" key="1">
    <source>
        <dbReference type="SAM" id="MobiDB-lite"/>
    </source>
</evidence>
<dbReference type="OrthoDB" id="755325at2759"/>
<evidence type="ECO:0000313" key="2">
    <source>
        <dbReference type="EMBL" id="KMZ66830.1"/>
    </source>
</evidence>
<proteinExistence type="predicted"/>
<name>A0A0K9PF37_ZOSMR</name>
<dbReference type="PANTHER" id="PTHR33699:SF3">
    <property type="entry name" value="OS06G0347300 PROTEIN"/>
    <property type="match status" value="1"/>
</dbReference>
<dbReference type="STRING" id="29655.A0A0K9PF37"/>
<gene>
    <name evidence="2" type="ORF">ZOSMA_288G00300</name>
</gene>
<dbReference type="OMA" id="MEIHITC"/>
<dbReference type="PANTHER" id="PTHR33699">
    <property type="entry name" value="EXPRESSED PROTEIN"/>
    <property type="match status" value="1"/>
</dbReference>
<reference evidence="3" key="1">
    <citation type="journal article" date="2016" name="Nature">
        <title>The genome of the seagrass Zostera marina reveals angiosperm adaptation to the sea.</title>
        <authorList>
            <person name="Olsen J.L."/>
            <person name="Rouze P."/>
            <person name="Verhelst B."/>
            <person name="Lin Y.-C."/>
            <person name="Bayer T."/>
            <person name="Collen J."/>
            <person name="Dattolo E."/>
            <person name="De Paoli E."/>
            <person name="Dittami S."/>
            <person name="Maumus F."/>
            <person name="Michel G."/>
            <person name="Kersting A."/>
            <person name="Lauritano C."/>
            <person name="Lohaus R."/>
            <person name="Toepel M."/>
            <person name="Tonon T."/>
            <person name="Vanneste K."/>
            <person name="Amirebrahimi M."/>
            <person name="Brakel J."/>
            <person name="Bostroem C."/>
            <person name="Chovatia M."/>
            <person name="Grimwood J."/>
            <person name="Jenkins J.W."/>
            <person name="Jueterbock A."/>
            <person name="Mraz A."/>
            <person name="Stam W.T."/>
            <person name="Tice H."/>
            <person name="Bornberg-Bauer E."/>
            <person name="Green P.J."/>
            <person name="Pearson G.A."/>
            <person name="Procaccini G."/>
            <person name="Duarte C.M."/>
            <person name="Schmutz J."/>
            <person name="Reusch T.B.H."/>
            <person name="Van de Peer Y."/>
        </authorList>
    </citation>
    <scope>NUCLEOTIDE SEQUENCE [LARGE SCALE GENOMIC DNA]</scope>
    <source>
        <strain evidence="3">cv. Finnish</strain>
    </source>
</reference>
<feature type="compositionally biased region" description="Basic residues" evidence="1">
    <location>
        <begin position="94"/>
        <end position="103"/>
    </location>
</feature>
<sequence>MIPAFGNWDSCDEFQITRYFESARQAGLLRDQSFRKPATGTVNGDLFKLDVVPPSPLHYYYCRKPRKGVVERKHHHQHIEIQNKNQHQRRRQCHYHQNRHHHRNPNEQQYQTKSRNKGVAGEVSKAIDEDLYKIPPELLYQKPKTKTVLANLWKKCMSLDCVP</sequence>
<keyword evidence="3" id="KW-1185">Reference proteome</keyword>
<evidence type="ECO:0000313" key="3">
    <source>
        <dbReference type="Proteomes" id="UP000036987"/>
    </source>
</evidence>
<accession>A0A0K9PF37</accession>
<protein>
    <submittedName>
        <fullName evidence="2">Uncharacterized protein</fullName>
    </submittedName>
</protein>
<dbReference type="AlphaFoldDB" id="A0A0K9PF37"/>
<feature type="region of interest" description="Disordered" evidence="1">
    <location>
        <begin position="94"/>
        <end position="117"/>
    </location>
</feature>
<dbReference type="Proteomes" id="UP000036987">
    <property type="component" value="Unassembled WGS sequence"/>
</dbReference>
<dbReference type="EMBL" id="LFYR01000956">
    <property type="protein sequence ID" value="KMZ66830.1"/>
    <property type="molecule type" value="Genomic_DNA"/>
</dbReference>
<organism evidence="2 3">
    <name type="scientific">Zostera marina</name>
    <name type="common">Eelgrass</name>
    <dbReference type="NCBI Taxonomy" id="29655"/>
    <lineage>
        <taxon>Eukaryota</taxon>
        <taxon>Viridiplantae</taxon>
        <taxon>Streptophyta</taxon>
        <taxon>Embryophyta</taxon>
        <taxon>Tracheophyta</taxon>
        <taxon>Spermatophyta</taxon>
        <taxon>Magnoliopsida</taxon>
        <taxon>Liliopsida</taxon>
        <taxon>Zosteraceae</taxon>
        <taxon>Zostera</taxon>
    </lineage>
</organism>
<comment type="caution">
    <text evidence="2">The sequence shown here is derived from an EMBL/GenBank/DDBJ whole genome shotgun (WGS) entry which is preliminary data.</text>
</comment>